<dbReference type="KEGG" id="rsi:Runsl_0104"/>
<evidence type="ECO:0000256" key="2">
    <source>
        <dbReference type="ARBA" id="ARBA00011900"/>
    </source>
</evidence>
<reference evidence="8 9" key="2">
    <citation type="journal article" date="2012" name="Stand. Genomic Sci.">
        <title>Complete genome sequence of the aquatic bacterium Runella slithyformis type strain (LSU 4(T)).</title>
        <authorList>
            <person name="Copeland A."/>
            <person name="Zhang X."/>
            <person name="Misra M."/>
            <person name="Lapidus A."/>
            <person name="Nolan M."/>
            <person name="Lucas S."/>
            <person name="Deshpande S."/>
            <person name="Cheng J.F."/>
            <person name="Tapia R."/>
            <person name="Goodwin L.A."/>
            <person name="Pitluck S."/>
            <person name="Liolios K."/>
            <person name="Pagani I."/>
            <person name="Ivanova N."/>
            <person name="Mikhailova N."/>
            <person name="Pati A."/>
            <person name="Chen A."/>
            <person name="Palaniappan K."/>
            <person name="Land M."/>
            <person name="Hauser L."/>
            <person name="Pan C."/>
            <person name="Jeffries C.D."/>
            <person name="Detter J.C."/>
            <person name="Brambilla E.M."/>
            <person name="Rohde M."/>
            <person name="Djao O.D."/>
            <person name="Goker M."/>
            <person name="Sikorski J."/>
            <person name="Tindall B.J."/>
            <person name="Woyke T."/>
            <person name="Bristow J."/>
            <person name="Eisen J.A."/>
            <person name="Markowitz V."/>
            <person name="Hugenholtz P."/>
            <person name="Kyrpides N.C."/>
            <person name="Klenk H.P."/>
            <person name="Mavromatis K."/>
        </authorList>
    </citation>
    <scope>NUCLEOTIDE SEQUENCE [LARGE SCALE GENOMIC DNA]</scope>
    <source>
        <strain evidence="9">ATCC 29530 / DSM 19594 / LMG 11500 / NCIMB 11436 / LSU 4</strain>
    </source>
</reference>
<organism evidence="8 9">
    <name type="scientific">Runella slithyformis (strain ATCC 29530 / DSM 19594 / LMG 11500 / NCIMB 11436 / LSU 4)</name>
    <dbReference type="NCBI Taxonomy" id="761193"/>
    <lineage>
        <taxon>Bacteria</taxon>
        <taxon>Pseudomonadati</taxon>
        <taxon>Bacteroidota</taxon>
        <taxon>Cytophagia</taxon>
        <taxon>Cytophagales</taxon>
        <taxon>Spirosomataceae</taxon>
        <taxon>Runella</taxon>
    </lineage>
</organism>
<dbReference type="Gene3D" id="3.40.50.150">
    <property type="entry name" value="Vaccinia Virus protein VP39"/>
    <property type="match status" value="1"/>
</dbReference>
<dbReference type="EC" id="2.1.1.72" evidence="2"/>
<dbReference type="PROSITE" id="PS00092">
    <property type="entry name" value="N6_MTASE"/>
    <property type="match status" value="1"/>
</dbReference>
<dbReference type="RefSeq" id="WP_013925887.1">
    <property type="nucleotide sequence ID" value="NC_015703.1"/>
</dbReference>
<sequence length="636" mass="73155">MNKHDLIQKVKALEGISQDERAYLIDLINTKKKYGLVWEDKPEDVEETLRTHLPVLQEVPEKRITGFRDLQDRQDKNAVQGLRMGQDRQDLKKVSTPTLFDTVSSAQEVKIKQDFENNPSTNPVVPDNPENPVKDCFPNHTLIEGDNLHALTALTFTHENKIDVIYIDPPYNTGNKDFKYNDSFVDREDSYRHSKWLSFMDKRLRIAKRLLSDKGVIFISIDDNEQAQLKLLCDEVFGENNFIDNIIWEKNYAPRNDAKYFSAAHDFILVYKKGDWERKLDERSDAQNLPYKHDDNNGRGLYRMDNVLVKTFNQSGVFPVINPNTGKEYLPPQGSCWRYSKDTFQRMIEENRIYWGKDGKGAPQAKRYLNEVKQGTVPQTIWKYQDVGHTQDGKNELKDLDLTNRAFETPKPSKLIKKIINYDTRPNATILDFFAGSGTTLHATMALNAEDGGSRQCILVTNNENNICEEVTYERNKRVIEGYTNAKGAWVEGLGGNNLRYYRGGFVPSLKSEANKRLLTQASTELLCLKENCYHEITAEYALDPRQARIFRDDADAYMVVVYHSRQQAEVCEALVGIIQGLSSTQKIKVYGFSPEKDILVEEFYGVQDRIEAIPLPDAIYNAYKATFRIMGLDRM</sequence>
<evidence type="ECO:0000313" key="9">
    <source>
        <dbReference type="Proteomes" id="UP000000493"/>
    </source>
</evidence>
<accession>A0A7U3ZG19</accession>
<dbReference type="Pfam" id="PF01555">
    <property type="entry name" value="N6_N4_Mtase"/>
    <property type="match status" value="1"/>
</dbReference>
<dbReference type="GO" id="GO:0003677">
    <property type="term" value="F:DNA binding"/>
    <property type="evidence" value="ECO:0007669"/>
    <property type="project" value="InterPro"/>
</dbReference>
<dbReference type="REBASE" id="37490">
    <property type="entry name" value="M.Rsl19594ORF104P"/>
</dbReference>
<dbReference type="InterPro" id="IPR002295">
    <property type="entry name" value="N4/N6-MTase_EcoPI_Mod-like"/>
</dbReference>
<keyword evidence="4 8" id="KW-0808">Transferase</keyword>
<gene>
    <name evidence="8" type="ordered locus">Runsl_0104</name>
</gene>
<dbReference type="InterPro" id="IPR029063">
    <property type="entry name" value="SAM-dependent_MTases_sf"/>
</dbReference>
<dbReference type="InterPro" id="IPR002052">
    <property type="entry name" value="DNA_methylase_N6_adenine_CS"/>
</dbReference>
<feature type="domain" description="DNA methylase N-4/N-6" evidence="7">
    <location>
        <begin position="162"/>
        <end position="450"/>
    </location>
</feature>
<evidence type="ECO:0000256" key="5">
    <source>
        <dbReference type="ARBA" id="ARBA00022691"/>
    </source>
</evidence>
<evidence type="ECO:0000256" key="4">
    <source>
        <dbReference type="ARBA" id="ARBA00022679"/>
    </source>
</evidence>
<dbReference type="GO" id="GO:0008170">
    <property type="term" value="F:N-methyltransferase activity"/>
    <property type="evidence" value="ECO:0007669"/>
    <property type="project" value="InterPro"/>
</dbReference>
<dbReference type="GO" id="GO:0009007">
    <property type="term" value="F:site-specific DNA-methyltransferase (adenine-specific) activity"/>
    <property type="evidence" value="ECO:0007669"/>
    <property type="project" value="UniProtKB-EC"/>
</dbReference>
<dbReference type="AlphaFoldDB" id="A0A7U3ZG19"/>
<evidence type="ECO:0000256" key="3">
    <source>
        <dbReference type="ARBA" id="ARBA00022603"/>
    </source>
</evidence>
<evidence type="ECO:0000259" key="7">
    <source>
        <dbReference type="Pfam" id="PF01555"/>
    </source>
</evidence>
<dbReference type="InterPro" id="IPR002941">
    <property type="entry name" value="DNA_methylase_N4/N6"/>
</dbReference>
<dbReference type="SUPFAM" id="SSF53335">
    <property type="entry name" value="S-adenosyl-L-methionine-dependent methyltransferases"/>
    <property type="match status" value="1"/>
</dbReference>
<reference evidence="9" key="1">
    <citation type="submission" date="2011-06" db="EMBL/GenBank/DDBJ databases">
        <title>The complete genome of chromosome of Runella slithyformis DSM 19594.</title>
        <authorList>
            <consortium name="US DOE Joint Genome Institute (JGI-PGF)"/>
            <person name="Lucas S."/>
            <person name="Han J."/>
            <person name="Lapidus A."/>
            <person name="Bruce D."/>
            <person name="Goodwin L."/>
            <person name="Pitluck S."/>
            <person name="Peters L."/>
            <person name="Kyrpides N."/>
            <person name="Mavromatis K."/>
            <person name="Ivanova N."/>
            <person name="Ovchinnikova G."/>
            <person name="Zhang X."/>
            <person name="Misra M."/>
            <person name="Detter J.C."/>
            <person name="Tapia R."/>
            <person name="Han C."/>
            <person name="Land M."/>
            <person name="Hauser L."/>
            <person name="Markowitz V."/>
            <person name="Cheng J.-F."/>
            <person name="Hugenholtz P."/>
            <person name="Woyke T."/>
            <person name="Wu D."/>
            <person name="Tindall B."/>
            <person name="Faehrich R."/>
            <person name="Brambilla E."/>
            <person name="Klenk H.-P."/>
            <person name="Eisen J.A."/>
        </authorList>
    </citation>
    <scope>NUCLEOTIDE SEQUENCE [LARGE SCALE GENOMIC DNA]</scope>
    <source>
        <strain evidence="9">ATCC 29530 / DSM 19594 / LMG 11500 / NCIMB 11436 / LSU 4</strain>
    </source>
</reference>
<keyword evidence="9" id="KW-1185">Reference proteome</keyword>
<dbReference type="Proteomes" id="UP000000493">
    <property type="component" value="Chromosome"/>
</dbReference>
<protein>
    <recommendedName>
        <fullName evidence="2">site-specific DNA-methyltransferase (adenine-specific)</fullName>
        <ecNumber evidence="2">2.1.1.72</ecNumber>
    </recommendedName>
</protein>
<dbReference type="GO" id="GO:0032259">
    <property type="term" value="P:methylation"/>
    <property type="evidence" value="ECO:0007669"/>
    <property type="project" value="UniProtKB-KW"/>
</dbReference>
<evidence type="ECO:0000313" key="8">
    <source>
        <dbReference type="EMBL" id="AEI46562.1"/>
    </source>
</evidence>
<dbReference type="EMBL" id="CP002859">
    <property type="protein sequence ID" value="AEI46562.1"/>
    <property type="molecule type" value="Genomic_DNA"/>
</dbReference>
<dbReference type="PRINTS" id="PR00506">
    <property type="entry name" value="D21N6MTFRASE"/>
</dbReference>
<proteinExistence type="inferred from homology"/>
<comment type="catalytic activity">
    <reaction evidence="6">
        <text>a 2'-deoxyadenosine in DNA + S-adenosyl-L-methionine = an N(6)-methyl-2'-deoxyadenosine in DNA + S-adenosyl-L-homocysteine + H(+)</text>
        <dbReference type="Rhea" id="RHEA:15197"/>
        <dbReference type="Rhea" id="RHEA-COMP:12418"/>
        <dbReference type="Rhea" id="RHEA-COMP:12419"/>
        <dbReference type="ChEBI" id="CHEBI:15378"/>
        <dbReference type="ChEBI" id="CHEBI:57856"/>
        <dbReference type="ChEBI" id="CHEBI:59789"/>
        <dbReference type="ChEBI" id="CHEBI:90615"/>
        <dbReference type="ChEBI" id="CHEBI:90616"/>
        <dbReference type="EC" id="2.1.1.72"/>
    </reaction>
</comment>
<name>A0A7U3ZG19_RUNSL</name>
<comment type="similarity">
    <text evidence="1">Belongs to the N(4)/N(6)-methyltransferase family.</text>
</comment>
<keyword evidence="3 8" id="KW-0489">Methyltransferase</keyword>
<evidence type="ECO:0000256" key="1">
    <source>
        <dbReference type="ARBA" id="ARBA00006594"/>
    </source>
</evidence>
<evidence type="ECO:0000256" key="6">
    <source>
        <dbReference type="ARBA" id="ARBA00047942"/>
    </source>
</evidence>
<keyword evidence="5" id="KW-0949">S-adenosyl-L-methionine</keyword>